<keyword evidence="1" id="KW-0812">Transmembrane</keyword>
<dbReference type="OrthoDB" id="6227338at2759"/>
<gene>
    <name evidence="2" type="ORF">FBUS_04372</name>
</gene>
<keyword evidence="1" id="KW-1133">Transmembrane helix</keyword>
<evidence type="ECO:0000313" key="3">
    <source>
        <dbReference type="Proteomes" id="UP000728185"/>
    </source>
</evidence>
<proteinExistence type="predicted"/>
<keyword evidence="3" id="KW-1185">Reference proteome</keyword>
<dbReference type="SUPFAM" id="SSF53254">
    <property type="entry name" value="Phosphoglycerate mutase-like"/>
    <property type="match status" value="1"/>
</dbReference>
<evidence type="ECO:0000313" key="2">
    <source>
        <dbReference type="EMBL" id="KAA0186790.1"/>
    </source>
</evidence>
<name>A0A8E0RLH0_9TREM</name>
<dbReference type="AlphaFoldDB" id="A0A8E0RLH0"/>
<sequence>MKFGSTQEILRRQIGVFLHFFVKHINAIVQGSINGTQQLVETNLSTWHTMAYSAHDTDVTYVLAGFGVYDQQLIGYSAAIALELLAPVEKPPISSSNFLLRIRYKRSWRDPEGKYMQFPSCHDRLPVDGCPWNTVLEQIRPLLVSPEQLVQICSTKSYTNSYTQNSPVRTFVLISALLCATLVLVLLTVFLIRRFRRRKHLLQDDEQVVFVRFDQNSL</sequence>
<protein>
    <submittedName>
        <fullName evidence="2">Uncharacterized protein</fullName>
    </submittedName>
</protein>
<keyword evidence="1" id="KW-0472">Membrane</keyword>
<accession>A0A8E0RLH0</accession>
<comment type="caution">
    <text evidence="2">The sequence shown here is derived from an EMBL/GenBank/DDBJ whole genome shotgun (WGS) entry which is preliminary data.</text>
</comment>
<feature type="transmembrane region" description="Helical" evidence="1">
    <location>
        <begin position="171"/>
        <end position="192"/>
    </location>
</feature>
<dbReference type="Gene3D" id="3.40.50.1240">
    <property type="entry name" value="Phosphoglycerate mutase-like"/>
    <property type="match status" value="1"/>
</dbReference>
<reference evidence="2" key="1">
    <citation type="submission" date="2019-05" db="EMBL/GenBank/DDBJ databases">
        <title>Annotation for the trematode Fasciolopsis buski.</title>
        <authorList>
            <person name="Choi Y.-J."/>
        </authorList>
    </citation>
    <scope>NUCLEOTIDE SEQUENCE</scope>
    <source>
        <strain evidence="2">HT</strain>
        <tissue evidence="2">Whole worm</tissue>
    </source>
</reference>
<dbReference type="EMBL" id="LUCM01009568">
    <property type="protein sequence ID" value="KAA0186790.1"/>
    <property type="molecule type" value="Genomic_DNA"/>
</dbReference>
<dbReference type="InterPro" id="IPR029033">
    <property type="entry name" value="His_PPase_superfam"/>
</dbReference>
<dbReference type="Proteomes" id="UP000728185">
    <property type="component" value="Unassembled WGS sequence"/>
</dbReference>
<evidence type="ECO:0000256" key="1">
    <source>
        <dbReference type="SAM" id="Phobius"/>
    </source>
</evidence>
<organism evidence="2 3">
    <name type="scientific">Fasciolopsis buskii</name>
    <dbReference type="NCBI Taxonomy" id="27845"/>
    <lineage>
        <taxon>Eukaryota</taxon>
        <taxon>Metazoa</taxon>
        <taxon>Spiralia</taxon>
        <taxon>Lophotrochozoa</taxon>
        <taxon>Platyhelminthes</taxon>
        <taxon>Trematoda</taxon>
        <taxon>Digenea</taxon>
        <taxon>Plagiorchiida</taxon>
        <taxon>Echinostomata</taxon>
        <taxon>Echinostomatoidea</taxon>
        <taxon>Fasciolidae</taxon>
        <taxon>Fasciolopsis</taxon>
    </lineage>
</organism>